<dbReference type="InterPro" id="IPR016197">
    <property type="entry name" value="Chromo-like_dom_sf"/>
</dbReference>
<dbReference type="CDD" id="cd00303">
    <property type="entry name" value="retropepsin_like"/>
    <property type="match status" value="1"/>
</dbReference>
<dbReference type="PANTHER" id="PTHR37984:SF5">
    <property type="entry name" value="PROTEIN NYNRIN-LIKE"/>
    <property type="match status" value="1"/>
</dbReference>
<dbReference type="InterPro" id="IPR000477">
    <property type="entry name" value="RT_dom"/>
</dbReference>
<dbReference type="Pfam" id="PF00385">
    <property type="entry name" value="Chromo"/>
    <property type="match status" value="1"/>
</dbReference>
<comment type="caution">
    <text evidence="11">The sequence shown here is derived from an EMBL/GenBank/DDBJ whole genome shotgun (WGS) entry which is preliminary data.</text>
</comment>
<proteinExistence type="predicted"/>
<dbReference type="EMBL" id="NBNE01004897">
    <property type="protein sequence ID" value="OWZ04566.1"/>
    <property type="molecule type" value="Genomic_DNA"/>
</dbReference>
<dbReference type="Gene3D" id="3.10.10.10">
    <property type="entry name" value="HIV Type 1 Reverse Transcriptase, subunit A, domain 1"/>
    <property type="match status" value="1"/>
</dbReference>
<gene>
    <name evidence="11" type="ORF">PHMEG_00023512</name>
</gene>
<dbReference type="SMART" id="SM00298">
    <property type="entry name" value="CHROMO"/>
    <property type="match status" value="1"/>
</dbReference>
<dbReference type="Gene3D" id="3.30.420.10">
    <property type="entry name" value="Ribonuclease H-like superfamily/Ribonuclease H"/>
    <property type="match status" value="1"/>
</dbReference>
<feature type="region of interest" description="Disordered" evidence="8">
    <location>
        <begin position="187"/>
        <end position="239"/>
    </location>
</feature>
<dbReference type="InterPro" id="IPR000953">
    <property type="entry name" value="Chromo/chromo_shadow_dom"/>
</dbReference>
<keyword evidence="5" id="KW-0255">Endonuclease</keyword>
<feature type="compositionally biased region" description="Basic and acidic residues" evidence="8">
    <location>
        <begin position="188"/>
        <end position="198"/>
    </location>
</feature>
<dbReference type="SUPFAM" id="SSF56672">
    <property type="entry name" value="DNA/RNA polymerases"/>
    <property type="match status" value="1"/>
</dbReference>
<dbReference type="OrthoDB" id="120739at2759"/>
<dbReference type="Pfam" id="PF00078">
    <property type="entry name" value="RVT_1"/>
    <property type="match status" value="1"/>
</dbReference>
<dbReference type="GO" id="GO:0015074">
    <property type="term" value="P:DNA integration"/>
    <property type="evidence" value="ECO:0007669"/>
    <property type="project" value="InterPro"/>
</dbReference>
<accession>A0A225VG15</accession>
<evidence type="ECO:0000256" key="3">
    <source>
        <dbReference type="ARBA" id="ARBA00022695"/>
    </source>
</evidence>
<name>A0A225VG15_9STRA</name>
<feature type="non-terminal residue" evidence="11">
    <location>
        <position position="1"/>
    </location>
</feature>
<evidence type="ECO:0000313" key="12">
    <source>
        <dbReference type="Proteomes" id="UP000198211"/>
    </source>
</evidence>
<keyword evidence="7" id="KW-0695">RNA-directed DNA polymerase</keyword>
<keyword evidence="6" id="KW-0378">Hydrolase</keyword>
<dbReference type="Gene3D" id="2.40.50.40">
    <property type="match status" value="1"/>
</dbReference>
<evidence type="ECO:0000259" key="10">
    <source>
        <dbReference type="PROSITE" id="PS50994"/>
    </source>
</evidence>
<keyword evidence="4" id="KW-0540">Nuclease</keyword>
<dbReference type="InterPro" id="IPR050951">
    <property type="entry name" value="Retrovirus_Pol_polyprotein"/>
</dbReference>
<evidence type="ECO:0000256" key="5">
    <source>
        <dbReference type="ARBA" id="ARBA00022759"/>
    </source>
</evidence>
<evidence type="ECO:0000256" key="1">
    <source>
        <dbReference type="ARBA" id="ARBA00012493"/>
    </source>
</evidence>
<dbReference type="Gene3D" id="3.30.70.270">
    <property type="match status" value="1"/>
</dbReference>
<dbReference type="CDD" id="cd01647">
    <property type="entry name" value="RT_LTR"/>
    <property type="match status" value="1"/>
</dbReference>
<evidence type="ECO:0000313" key="11">
    <source>
        <dbReference type="EMBL" id="OWZ04566.1"/>
    </source>
</evidence>
<dbReference type="GO" id="GO:0003964">
    <property type="term" value="F:RNA-directed DNA polymerase activity"/>
    <property type="evidence" value="ECO:0007669"/>
    <property type="project" value="UniProtKB-KW"/>
</dbReference>
<dbReference type="SUPFAM" id="SSF54160">
    <property type="entry name" value="Chromo domain-like"/>
    <property type="match status" value="1"/>
</dbReference>
<keyword evidence="2" id="KW-0808">Transferase</keyword>
<feature type="domain" description="Integrase catalytic" evidence="10">
    <location>
        <begin position="1040"/>
        <end position="1157"/>
    </location>
</feature>
<reference evidence="12" key="1">
    <citation type="submission" date="2017-03" db="EMBL/GenBank/DDBJ databases">
        <title>Phytopthora megakarya and P. palmivora, two closely related causual agents of cacao black pod achieved similar genome size and gene model numbers by different mechanisms.</title>
        <authorList>
            <person name="Ali S."/>
            <person name="Shao J."/>
            <person name="Larry D.J."/>
            <person name="Kronmiller B."/>
            <person name="Shen D."/>
            <person name="Strem M.D."/>
            <person name="Melnick R.L."/>
            <person name="Guiltinan M.J."/>
            <person name="Tyler B.M."/>
            <person name="Meinhardt L.W."/>
            <person name="Bailey B.A."/>
        </authorList>
    </citation>
    <scope>NUCLEOTIDE SEQUENCE [LARGE SCALE GENOMIC DNA]</scope>
    <source>
        <strain evidence="12">zdho120</strain>
    </source>
</reference>
<dbReference type="EC" id="2.7.7.49" evidence="1"/>
<evidence type="ECO:0000256" key="4">
    <source>
        <dbReference type="ARBA" id="ARBA00022722"/>
    </source>
</evidence>
<evidence type="ECO:0000259" key="9">
    <source>
        <dbReference type="PROSITE" id="PS50013"/>
    </source>
</evidence>
<evidence type="ECO:0000256" key="6">
    <source>
        <dbReference type="ARBA" id="ARBA00022801"/>
    </source>
</evidence>
<dbReference type="InterPro" id="IPR043128">
    <property type="entry name" value="Rev_trsase/Diguanyl_cyclase"/>
</dbReference>
<dbReference type="Gene3D" id="2.40.70.10">
    <property type="entry name" value="Acid Proteases"/>
    <property type="match status" value="1"/>
</dbReference>
<evidence type="ECO:0000256" key="2">
    <source>
        <dbReference type="ARBA" id="ARBA00022679"/>
    </source>
</evidence>
<protein>
    <recommendedName>
        <fullName evidence="1">RNA-directed DNA polymerase</fullName>
        <ecNumber evidence="1">2.7.7.49</ecNumber>
    </recommendedName>
</protein>
<dbReference type="GO" id="GO:0003676">
    <property type="term" value="F:nucleic acid binding"/>
    <property type="evidence" value="ECO:0007669"/>
    <property type="project" value="InterPro"/>
</dbReference>
<feature type="domain" description="Chromo" evidence="9">
    <location>
        <begin position="1269"/>
        <end position="1329"/>
    </location>
</feature>
<dbReference type="InterPro" id="IPR001584">
    <property type="entry name" value="Integrase_cat-core"/>
</dbReference>
<dbReference type="InterPro" id="IPR041373">
    <property type="entry name" value="RT_RNaseH"/>
</dbReference>
<evidence type="ECO:0000256" key="8">
    <source>
        <dbReference type="SAM" id="MobiDB-lite"/>
    </source>
</evidence>
<keyword evidence="12" id="KW-1185">Reference proteome</keyword>
<dbReference type="InterPro" id="IPR012337">
    <property type="entry name" value="RNaseH-like_sf"/>
</dbReference>
<dbReference type="PROSITE" id="PS50994">
    <property type="entry name" value="INTEGRASE"/>
    <property type="match status" value="1"/>
</dbReference>
<dbReference type="Pfam" id="PF17917">
    <property type="entry name" value="RT_RNaseH"/>
    <property type="match status" value="1"/>
</dbReference>
<dbReference type="CDD" id="cd00024">
    <property type="entry name" value="CD_CSD"/>
    <property type="match status" value="1"/>
</dbReference>
<dbReference type="PROSITE" id="PS50013">
    <property type="entry name" value="CHROMO_2"/>
    <property type="match status" value="1"/>
</dbReference>
<dbReference type="InterPro" id="IPR043502">
    <property type="entry name" value="DNA/RNA_pol_sf"/>
</dbReference>
<dbReference type="InterPro" id="IPR036397">
    <property type="entry name" value="RNaseH_sf"/>
</dbReference>
<dbReference type="Pfam" id="PF13650">
    <property type="entry name" value="Asp_protease_2"/>
    <property type="match status" value="1"/>
</dbReference>
<organism evidence="11 12">
    <name type="scientific">Phytophthora megakarya</name>
    <dbReference type="NCBI Taxonomy" id="4795"/>
    <lineage>
        <taxon>Eukaryota</taxon>
        <taxon>Sar</taxon>
        <taxon>Stramenopiles</taxon>
        <taxon>Oomycota</taxon>
        <taxon>Peronosporomycetes</taxon>
        <taxon>Peronosporales</taxon>
        <taxon>Peronosporaceae</taxon>
        <taxon>Phytophthora</taxon>
    </lineage>
</organism>
<dbReference type="GO" id="GO:0004519">
    <property type="term" value="F:endonuclease activity"/>
    <property type="evidence" value="ECO:0007669"/>
    <property type="project" value="UniProtKB-KW"/>
</dbReference>
<evidence type="ECO:0000256" key="7">
    <source>
        <dbReference type="ARBA" id="ARBA00022918"/>
    </source>
</evidence>
<dbReference type="InterPro" id="IPR023780">
    <property type="entry name" value="Chromo_domain"/>
</dbReference>
<dbReference type="SUPFAM" id="SSF53098">
    <property type="entry name" value="Ribonuclease H-like"/>
    <property type="match status" value="1"/>
</dbReference>
<dbReference type="Proteomes" id="UP000198211">
    <property type="component" value="Unassembled WGS sequence"/>
</dbReference>
<dbReference type="InterPro" id="IPR021109">
    <property type="entry name" value="Peptidase_aspartic_dom_sf"/>
</dbReference>
<dbReference type="PANTHER" id="PTHR37984">
    <property type="entry name" value="PROTEIN CBG26694"/>
    <property type="match status" value="1"/>
</dbReference>
<keyword evidence="3" id="KW-0548">Nucleotidyltransferase</keyword>
<sequence length="1329" mass="150299">ERRQYEAQIAERCLTTGEVQETAARSIRATLAPRVLEHVSHYIMKKEVECVTDDMLLTEMKRKVGKMVNDRVPDVSRLFAGLKMDLNEVDVEARIAGYFMAFDRLVEDNGLTGILGRGLARDEAGRQRMKRRCKLLLSHVTPEMLKVDLTRLVDLTHRDAKINDLVLHDLMIERATRQQQYHLMQSEMKQDAVARAKDAPPTPSRSHSRVTKQQPKPPSIPSGSRGATGPKKPPRDGCLICKGPHWARECPTATVEQKNDVERQLQARRNVPREHVKRVTTDNEPTFRTAMINGVLEVPFCPDTGSDANIIGRPVMEELRELVPGASATAINPPLEVVGAGGNRMLCYEKVKVDLQIVTAAGPLQLSNVECLVLEAPEEELLVGRTTLQSIGVDLDGVFEQLAQQNLDVEEAEADDIPSAHVELLGADEDDEVRVELHRLVDDAVEAGFEPTRTEALRQLVLDFADVFRLRLGRDEPADVQPLEVRLEAGSLPYRSGVRRYPEAQRQFLREYVRELERAGLVARNSKSRWSCPALPVAKQGTGEYRITIDYRPVNRMTVPLAGAAPNLAVVVESVRGAYGFGAFDFHKGFWQMPLHPNSQEMFSFVTEDGVFTPTRVPQGASDSAVHFQAQMNEVLKDLLFRSVLVWIDDVLLYAQSADEFLANLKRFFTILRQQTAPLQEKLEEVMRARGRRKAQLSGATLEWSEEEGAAYTRTLEMVEQSCKLVFPDKGATVCMFSDASLTGYALVLSQVRNWQEGVPVEEQQHELLICRGGLFKGAQRNWSIVEKEGYPIVKACGDLDYMLVREGGFHVYCDHSNLIKLFSPDHEVKQHVKGKLQRWALTLVGCRYVIHHIAGESNLWADIISRWGQPIPNAEESLAVKRVTTRSAQTFSELRPLQDDTFAGPTRSEILRVQLQYREDMPGDAVETEDGVEVGGKLWLPAKAQPLLKRLFVVAHCGPQGHRGVNVMVELLDRRFALERTRQLVVRFVMDRQDQCLLCKHVKGGLVIQRDWTVDRQVSKRNECLHLDYLYLGESYGDAKYVLVLKDELTHFCEFGAPLTWMSDNGSHFKCQVMELLAERLGVNHQFVPVYTPWINGTVERVNRDILQVLRVMLLESRLDTRNWTHLLPIIQANLNHTPVLSLGNCAPVELFTDDYPSKLESYAAQDRREQQRLAAMARYKGAVCNFSEGDYVLWSRVDKRMQGNKLLVRWVGPFQVVKALAHSFLIRHILTGAEYDVHGSRLKFYHDADLEVTAEIREHVSLQGIILEVREVVDHRINGDTGELELLVAWRGLQDIENSWEPAHSIQRDVPTLVAKYAADHGVDELQ</sequence>
<dbReference type="GO" id="GO:0016787">
    <property type="term" value="F:hydrolase activity"/>
    <property type="evidence" value="ECO:0007669"/>
    <property type="project" value="UniProtKB-KW"/>
</dbReference>